<protein>
    <submittedName>
        <fullName evidence="2">Uncharacterized protein</fullName>
    </submittedName>
</protein>
<evidence type="ECO:0000313" key="2">
    <source>
        <dbReference type="EMBL" id="SDH11018.1"/>
    </source>
</evidence>
<feature type="transmembrane region" description="Helical" evidence="1">
    <location>
        <begin position="33"/>
        <end position="60"/>
    </location>
</feature>
<name>A0A1G7ZQQ2_9BURK</name>
<evidence type="ECO:0000256" key="1">
    <source>
        <dbReference type="SAM" id="Phobius"/>
    </source>
</evidence>
<dbReference type="AlphaFoldDB" id="A0A1G7ZQQ2"/>
<evidence type="ECO:0000313" key="3">
    <source>
        <dbReference type="Proteomes" id="UP000199706"/>
    </source>
</evidence>
<sequence length="68" mass="7276">MPRPFFLRRPSSRIARQISGEEREPISGARGDVFAGALILLCCVGVGSAVLILVLGAPLLNLVCWGVR</sequence>
<keyword evidence="1" id="KW-1133">Transmembrane helix</keyword>
<reference evidence="2 3" key="1">
    <citation type="submission" date="2016-10" db="EMBL/GenBank/DDBJ databases">
        <authorList>
            <person name="de Groot N.N."/>
        </authorList>
    </citation>
    <scope>NUCLEOTIDE SEQUENCE [LARGE SCALE GENOMIC DNA]</scope>
    <source>
        <strain evidence="2 3">LMG 2247</strain>
    </source>
</reference>
<dbReference type="Proteomes" id="UP000199706">
    <property type="component" value="Unassembled WGS sequence"/>
</dbReference>
<organism evidence="2 3">
    <name type="scientific">Paraburkholderia phenazinium</name>
    <dbReference type="NCBI Taxonomy" id="60549"/>
    <lineage>
        <taxon>Bacteria</taxon>
        <taxon>Pseudomonadati</taxon>
        <taxon>Pseudomonadota</taxon>
        <taxon>Betaproteobacteria</taxon>
        <taxon>Burkholderiales</taxon>
        <taxon>Burkholderiaceae</taxon>
        <taxon>Paraburkholderia</taxon>
    </lineage>
</organism>
<accession>A0A1G7ZQQ2</accession>
<keyword evidence="1" id="KW-0472">Membrane</keyword>
<dbReference type="EMBL" id="FNCJ01000007">
    <property type="protein sequence ID" value="SDH11018.1"/>
    <property type="molecule type" value="Genomic_DNA"/>
</dbReference>
<proteinExistence type="predicted"/>
<gene>
    <name evidence="2" type="ORF">SAMN05216466_107135</name>
</gene>
<keyword evidence="1" id="KW-0812">Transmembrane</keyword>